<name>A0ACB8P287_CITSI</name>
<comment type="caution">
    <text evidence="1">The sequence shown here is derived from an EMBL/GenBank/DDBJ whole genome shotgun (WGS) entry which is preliminary data.</text>
</comment>
<organism evidence="1 2">
    <name type="scientific">Citrus sinensis</name>
    <name type="common">Sweet orange</name>
    <name type="synonym">Citrus aurantium var. sinensis</name>
    <dbReference type="NCBI Taxonomy" id="2711"/>
    <lineage>
        <taxon>Eukaryota</taxon>
        <taxon>Viridiplantae</taxon>
        <taxon>Streptophyta</taxon>
        <taxon>Embryophyta</taxon>
        <taxon>Tracheophyta</taxon>
        <taxon>Spermatophyta</taxon>
        <taxon>Magnoliopsida</taxon>
        <taxon>eudicotyledons</taxon>
        <taxon>Gunneridae</taxon>
        <taxon>Pentapetalae</taxon>
        <taxon>rosids</taxon>
        <taxon>malvids</taxon>
        <taxon>Sapindales</taxon>
        <taxon>Rutaceae</taxon>
        <taxon>Aurantioideae</taxon>
        <taxon>Citrus</taxon>
    </lineage>
</organism>
<keyword evidence="2" id="KW-1185">Reference proteome</keyword>
<accession>A0ACB8P287</accession>
<sequence>MELSWVRPLEKDNVIPLDSAWKKGRFGEDVIIGGIDSEYFDNGIVIGSFHAMVHGILTVVCAGIEGPDRGTVDNLAPWLLTVGVDRESSLVMLHLETISNSSEQALRLKARYLKIFMNWSAEKMPDSPMQLLKMRPGNHRGDTRRIPYNTDQGTSMASPHVAGAAGLIKTLHPDWGPAAIRSAIMTTATPRDTRNSPILEFNGTKATPLEYGSGPLSPNSAMDPGPGKHGREIRKSRKYPESTRARNHLTWPASTALQLLFLTSMVRSPYLKELRMLGTPSSTYNVQVTDIPGISTAVESNSLTFTKYGEERTFKVTFTCKENVKPKDYVFGELT</sequence>
<proteinExistence type="predicted"/>
<reference evidence="2" key="1">
    <citation type="journal article" date="2023" name="Hortic. Res.">
        <title>A chromosome-level phased genome enabling allele-level studies in sweet orange: a case study on citrus Huanglongbing tolerance.</title>
        <authorList>
            <person name="Wu B."/>
            <person name="Yu Q."/>
            <person name="Deng Z."/>
            <person name="Duan Y."/>
            <person name="Luo F."/>
            <person name="Gmitter F. Jr."/>
        </authorList>
    </citation>
    <scope>NUCLEOTIDE SEQUENCE [LARGE SCALE GENOMIC DNA]</scope>
    <source>
        <strain evidence="2">cv. Valencia</strain>
    </source>
</reference>
<gene>
    <name evidence="1" type="ORF">KPL71_002141</name>
</gene>
<dbReference type="Proteomes" id="UP000829398">
    <property type="component" value="Chromosome 1"/>
</dbReference>
<protein>
    <submittedName>
        <fullName evidence="1">Uncharacterized protein</fullName>
    </submittedName>
</protein>
<dbReference type="EMBL" id="CM039170">
    <property type="protein sequence ID" value="KAH9804435.1"/>
    <property type="molecule type" value="Genomic_DNA"/>
</dbReference>
<evidence type="ECO:0000313" key="1">
    <source>
        <dbReference type="EMBL" id="KAH9804435.1"/>
    </source>
</evidence>
<evidence type="ECO:0000313" key="2">
    <source>
        <dbReference type="Proteomes" id="UP000829398"/>
    </source>
</evidence>